<dbReference type="GO" id="GO:0008654">
    <property type="term" value="P:phospholipid biosynthetic process"/>
    <property type="evidence" value="ECO:0007669"/>
    <property type="project" value="InterPro"/>
</dbReference>
<feature type="transmembrane region" description="Helical" evidence="3">
    <location>
        <begin position="533"/>
        <end position="554"/>
    </location>
</feature>
<evidence type="ECO:0000256" key="2">
    <source>
        <dbReference type="RuleBase" id="RU003750"/>
    </source>
</evidence>
<organism evidence="5">
    <name type="scientific">Pedococcus sp. KACC 23699</name>
    <dbReference type="NCBI Taxonomy" id="3149228"/>
    <lineage>
        <taxon>Bacteria</taxon>
        <taxon>Bacillati</taxon>
        <taxon>Actinomycetota</taxon>
        <taxon>Actinomycetes</taxon>
        <taxon>Micrococcales</taxon>
        <taxon>Intrasporangiaceae</taxon>
        <taxon>Pedococcus</taxon>
    </lineage>
</organism>
<evidence type="ECO:0000256" key="3">
    <source>
        <dbReference type="SAM" id="Phobius"/>
    </source>
</evidence>
<gene>
    <name evidence="5" type="ORF">ABEG17_03290</name>
</gene>
<feature type="transmembrane region" description="Helical" evidence="3">
    <location>
        <begin position="629"/>
        <end position="657"/>
    </location>
</feature>
<dbReference type="InterPro" id="IPR043130">
    <property type="entry name" value="CDP-OH_PTrfase_TM_dom"/>
</dbReference>
<feature type="domain" description="DUF5941" evidence="4">
    <location>
        <begin position="488"/>
        <end position="666"/>
    </location>
</feature>
<feature type="transmembrane region" description="Helical" evidence="3">
    <location>
        <begin position="260"/>
        <end position="280"/>
    </location>
</feature>
<feature type="transmembrane region" description="Helical" evidence="3">
    <location>
        <begin position="429"/>
        <end position="458"/>
    </location>
</feature>
<dbReference type="InterPro" id="IPR048254">
    <property type="entry name" value="CDP_ALCOHOL_P_TRANSF_CS"/>
</dbReference>
<proteinExistence type="inferred from homology"/>
<dbReference type="PROSITE" id="PS00379">
    <property type="entry name" value="CDP_ALCOHOL_P_TRANSF"/>
    <property type="match status" value="1"/>
</dbReference>
<protein>
    <submittedName>
        <fullName evidence="5">DUF5941 domain-containing protein</fullName>
    </submittedName>
</protein>
<accession>A0AAU7JVC8</accession>
<evidence type="ECO:0000313" key="5">
    <source>
        <dbReference type="EMBL" id="XBO44371.1"/>
    </source>
</evidence>
<name>A0AAU7JVC8_9MICO</name>
<dbReference type="InterPro" id="IPR000462">
    <property type="entry name" value="CDP-OH_P_trans"/>
</dbReference>
<keyword evidence="3" id="KW-0472">Membrane</keyword>
<dbReference type="GO" id="GO:0016780">
    <property type="term" value="F:phosphotransferase activity, for other substituted phosphate groups"/>
    <property type="evidence" value="ECO:0007669"/>
    <property type="project" value="InterPro"/>
</dbReference>
<sequence>MSLAEAPFVGNASARRVHGFAAGSTALLVGDPADGSHLAEAVAELGLVPQSVSGGSAGDVLARLAREAAALATSGAAVPLTVFAADLRVSAVALLDLVDRPSARTSVAIAGPHEIAKDPSAFTLIRVERTQRLVHSVGSARHVVSAPNALAVGALLVAPEDVPAAAQLWAAAADDPWVDPALDPFDLALVALVRGGVSVSSVPLGPYDVRRGAGVTVGAAGSPWQQRLYGASRGDDGFFSTFAVRPLSRRLTAFGLAHGWSPNVVTVTSLGLGVLAALLTATESRAAWVAAAVLLLSALVVDCVDGEIARFSRRFSALGAWLDAVGDRVKEYALLAAVAWVSVRRGEPAWLLATTAMALTTMRHLEDGAYMDRTATSRSHLVPDRLDLGPARDLGPADAPTSLPGAVSRRASAVSWAKRVAHMPIAERYLVLALGLLTGSTQVVLWAITLTVAGALVWSQGGRTVKALLGSDGYERDARRVDGRWSDLDHETDLGPLARGAGRIAPLPFTASVVGVGMVAVCAWFIDTGRLPRVAVVLAVLAALVVGAGCRPSIEHRLGWQVPAALWGAESLLVLGVAATLPGGGQWCAYAYLAAVAWHRYDVLYRLRDTGSPSASWVTAVTLGVDGRWVLLAFLVATGASMQSALAWAAVLLTLVYGAESAAHWRAWLGREGALRSEVARREAEV</sequence>
<dbReference type="RefSeq" id="WP_406831858.1">
    <property type="nucleotide sequence ID" value="NZ_CP157483.1"/>
</dbReference>
<dbReference type="Pfam" id="PF19365">
    <property type="entry name" value="DUF5941"/>
    <property type="match status" value="1"/>
</dbReference>
<dbReference type="Pfam" id="PF01066">
    <property type="entry name" value="CDP-OH_P_transf"/>
    <property type="match status" value="1"/>
</dbReference>
<comment type="similarity">
    <text evidence="2">Belongs to the CDP-alcohol phosphatidyltransferase class-I family.</text>
</comment>
<evidence type="ECO:0000259" key="4">
    <source>
        <dbReference type="Pfam" id="PF19365"/>
    </source>
</evidence>
<dbReference type="AlphaFoldDB" id="A0AAU7JVC8"/>
<evidence type="ECO:0000256" key="1">
    <source>
        <dbReference type="ARBA" id="ARBA00022679"/>
    </source>
</evidence>
<dbReference type="EMBL" id="CP157483">
    <property type="protein sequence ID" value="XBO44371.1"/>
    <property type="molecule type" value="Genomic_DNA"/>
</dbReference>
<dbReference type="Gene3D" id="1.20.120.1760">
    <property type="match status" value="1"/>
</dbReference>
<keyword evidence="1 2" id="KW-0808">Transferase</keyword>
<feature type="transmembrane region" description="Helical" evidence="3">
    <location>
        <begin position="504"/>
        <end position="526"/>
    </location>
</feature>
<dbReference type="InterPro" id="IPR045985">
    <property type="entry name" value="DUF5941"/>
</dbReference>
<keyword evidence="3" id="KW-0812">Transmembrane</keyword>
<reference evidence="5" key="1">
    <citation type="submission" date="2024-05" db="EMBL/GenBank/DDBJ databases">
        <authorList>
            <person name="Kim S."/>
            <person name="Heo J."/>
            <person name="Choi H."/>
            <person name="Choi Y."/>
            <person name="Kwon S.-W."/>
            <person name="Kim Y."/>
        </authorList>
    </citation>
    <scope>NUCLEOTIDE SEQUENCE</scope>
    <source>
        <strain evidence="5">KACC 23699</strain>
    </source>
</reference>
<dbReference type="GO" id="GO:0016020">
    <property type="term" value="C:membrane"/>
    <property type="evidence" value="ECO:0007669"/>
    <property type="project" value="InterPro"/>
</dbReference>
<keyword evidence="3" id="KW-1133">Transmembrane helix</keyword>